<dbReference type="InterPro" id="IPR016035">
    <property type="entry name" value="Acyl_Trfase/lysoPLipase"/>
</dbReference>
<dbReference type="Proteomes" id="UP000809621">
    <property type="component" value="Unassembled WGS sequence"/>
</dbReference>
<dbReference type="Gene3D" id="3.40.1090.10">
    <property type="entry name" value="Cytosolic phospholipase A2 catalytic domain"/>
    <property type="match status" value="2"/>
</dbReference>
<reference evidence="4 5" key="1">
    <citation type="submission" date="2021-02" db="EMBL/GenBank/DDBJ databases">
        <authorList>
            <person name="Park J.-S."/>
        </authorList>
    </citation>
    <scope>NUCLEOTIDE SEQUENCE [LARGE SCALE GENOMIC DNA]</scope>
    <source>
        <strain evidence="4 5">188UL20-2</strain>
    </source>
</reference>
<evidence type="ECO:0000259" key="3">
    <source>
        <dbReference type="PROSITE" id="PS51635"/>
    </source>
</evidence>
<dbReference type="InterPro" id="IPR045943">
    <property type="entry name" value="DUF6363"/>
</dbReference>
<dbReference type="CDD" id="cd07208">
    <property type="entry name" value="Pat_hypo_Ecoli_yjju_like"/>
    <property type="match status" value="1"/>
</dbReference>
<evidence type="ECO:0000313" key="5">
    <source>
        <dbReference type="Proteomes" id="UP000809621"/>
    </source>
</evidence>
<dbReference type="InterPro" id="IPR002641">
    <property type="entry name" value="PNPLA_dom"/>
</dbReference>
<keyword evidence="2" id="KW-0442">Lipid degradation</keyword>
<gene>
    <name evidence="4" type="ORF">JQC93_02000</name>
</gene>
<keyword evidence="1 2" id="KW-0443">Lipid metabolism</keyword>
<sequence>MDQHIKYALAVQGGGQKGAFASGVLDKFKKENFDPFSLYLGTSAGALNVAAFVAGQPGLGLDFILNYTTRERFFDFNKFVKKEQPMDLDWAFEFVNSGDFPLDIEKGRRHLGGDREALACITNVDEVKDYYYPIFSEDWFDVLRATCAIPMLYFRDVEFDGAKWVDGGVTATIPVEEAYRRGFKNIVVISTEPMSQQSAADQITVATPRVEEADKEQGIGRFRQELEEGLAPYVDKYKLHGHRDKLLDFQKQFSKKIEELSHEIKLPNFDSVAPEWLPDKDTLTQLVAQQQQRLMQTSTGNKNMDMLVQHYVSHNAVRQFIQTPPEGVTLHEISPTVPLKSKGLMSSKSDILHDYELGLLAGTEFLEAFHQEQSKNKLEQTQSS</sequence>
<protein>
    <submittedName>
        <fullName evidence="4">Patatin family protein</fullName>
    </submittedName>
</protein>
<dbReference type="EMBL" id="JAFEUM010000001">
    <property type="protein sequence ID" value="MBM7035166.1"/>
    <property type="molecule type" value="Genomic_DNA"/>
</dbReference>
<feature type="domain" description="PNPLA" evidence="3">
    <location>
        <begin position="9"/>
        <end position="179"/>
    </location>
</feature>
<dbReference type="Pfam" id="PF19890">
    <property type="entry name" value="DUF6363"/>
    <property type="match status" value="1"/>
</dbReference>
<feature type="short sequence motif" description="DGA/G" evidence="2">
    <location>
        <begin position="166"/>
        <end position="168"/>
    </location>
</feature>
<dbReference type="RefSeq" id="WP_205156789.1">
    <property type="nucleotide sequence ID" value="NZ_JAFEUM010000001.1"/>
</dbReference>
<feature type="active site" description="Proton acceptor" evidence="2">
    <location>
        <position position="166"/>
    </location>
</feature>
<evidence type="ECO:0000313" key="4">
    <source>
        <dbReference type="EMBL" id="MBM7035166.1"/>
    </source>
</evidence>
<evidence type="ECO:0000256" key="2">
    <source>
        <dbReference type="PROSITE-ProRule" id="PRU01161"/>
    </source>
</evidence>
<dbReference type="Pfam" id="PF01734">
    <property type="entry name" value="Patatin"/>
    <property type="match status" value="1"/>
</dbReference>
<proteinExistence type="predicted"/>
<keyword evidence="2" id="KW-0378">Hydrolase</keyword>
<feature type="active site" description="Nucleophile" evidence="2">
    <location>
        <position position="43"/>
    </location>
</feature>
<comment type="caution">
    <text evidence="4">The sequence shown here is derived from an EMBL/GenBank/DDBJ whole genome shotgun (WGS) entry which is preliminary data.</text>
</comment>
<name>A0ABS2HEV4_9VIBR</name>
<dbReference type="SUPFAM" id="SSF52151">
    <property type="entry name" value="FabD/lysophospholipase-like"/>
    <property type="match status" value="1"/>
</dbReference>
<evidence type="ECO:0000256" key="1">
    <source>
        <dbReference type="ARBA" id="ARBA00023098"/>
    </source>
</evidence>
<feature type="short sequence motif" description="GXSXG" evidence="2">
    <location>
        <begin position="41"/>
        <end position="45"/>
    </location>
</feature>
<feature type="short sequence motif" description="GXGXXG" evidence="2">
    <location>
        <begin position="13"/>
        <end position="18"/>
    </location>
</feature>
<dbReference type="PROSITE" id="PS51635">
    <property type="entry name" value="PNPLA"/>
    <property type="match status" value="1"/>
</dbReference>
<dbReference type="InterPro" id="IPR037483">
    <property type="entry name" value="YjjU-like"/>
</dbReference>
<organism evidence="4 5">
    <name type="scientific">Vibrio ulleungensis</name>
    <dbReference type="NCBI Taxonomy" id="2807619"/>
    <lineage>
        <taxon>Bacteria</taxon>
        <taxon>Pseudomonadati</taxon>
        <taxon>Pseudomonadota</taxon>
        <taxon>Gammaproteobacteria</taxon>
        <taxon>Vibrionales</taxon>
        <taxon>Vibrionaceae</taxon>
        <taxon>Vibrio</taxon>
    </lineage>
</organism>
<keyword evidence="5" id="KW-1185">Reference proteome</keyword>
<accession>A0ABS2HEV4</accession>